<feature type="compositionally biased region" description="Basic residues" evidence="5">
    <location>
        <begin position="609"/>
        <end position="620"/>
    </location>
</feature>
<dbReference type="InterPro" id="IPR044837">
    <property type="entry name" value="REM16-like"/>
</dbReference>
<name>A0A8T0IS00_CERPU</name>
<feature type="compositionally biased region" description="Acidic residues" evidence="5">
    <location>
        <begin position="270"/>
        <end position="280"/>
    </location>
</feature>
<dbReference type="CDD" id="cd10017">
    <property type="entry name" value="B3_DNA"/>
    <property type="match status" value="2"/>
</dbReference>
<feature type="domain" description="TF-B3" evidence="6">
    <location>
        <begin position="37"/>
        <end position="134"/>
    </location>
</feature>
<evidence type="ECO:0000256" key="1">
    <source>
        <dbReference type="ARBA" id="ARBA00023015"/>
    </source>
</evidence>
<dbReference type="Gene3D" id="2.40.330.10">
    <property type="entry name" value="DNA-binding pseudobarrel domain"/>
    <property type="match status" value="2"/>
</dbReference>
<gene>
    <name evidence="7" type="ORF">KC19_2G021900</name>
</gene>
<dbReference type="PANTHER" id="PTHR31391:SF4">
    <property type="entry name" value="B3 DOMAIN-CONTAINING PROTEIN OS03G0184500"/>
    <property type="match status" value="1"/>
</dbReference>
<evidence type="ECO:0000313" key="8">
    <source>
        <dbReference type="Proteomes" id="UP000822688"/>
    </source>
</evidence>
<dbReference type="InterPro" id="IPR003340">
    <property type="entry name" value="B3_DNA-bd"/>
</dbReference>
<evidence type="ECO:0000313" key="7">
    <source>
        <dbReference type="EMBL" id="KAG0585571.1"/>
    </source>
</evidence>
<dbReference type="EMBL" id="CM026422">
    <property type="protein sequence ID" value="KAG0585571.1"/>
    <property type="molecule type" value="Genomic_DNA"/>
</dbReference>
<sequence length="620" mass="70177">MAKSKELCGSCCKGSQPIRKSFNECRLCGCGAPFFSQIVVESNLPTSRRCLIEIPREFIEDHGYRFDKMDKTVILEEEDGDSEVYRVKIGGNNFVGFGFEWRDFVQAHNIGIGQTVVFTLVRNSRFLVQIYKPSVEQACPALIAPKVEVEDDDDDIEICQAQDWMAAKASRSSTTYPVLASEVKVEHVFSETSTDPNTRELEKQGGIDAKGKQKCGIVPKVEADSEIINGGYSVQPTPPKEFHVFTASVREGREERVERSQASPHCSSTDDYEDNEDSDSTSDSSYSPHGDTRRNPKRGVSSGSETVDEDEDGVEDGVEDELVSSAVGRRGKRLFSEGSSNGDKTRGKRVRPSDMDPSPNDEVERNGTRSGLLVEGSLIKKHGHEWHKAGTKRGRTYVSKRRPVTEAEKMETLERARQVPINNPSFLKQLHKDSCYRSLKLFPPTVFYRDNMISATKGSYKATLEDESGNKWTTRIMGMKIFWKHFTLDHNLEQDDVVVFELMDSRHESVRFLVHIFRVVDIKKTHTGKAGWAIHYDVVDGTKKQYFEERRRLLKAQGLDKQKKQKHKQTDGSSSNPKSDAEIDKMLQKEKPTPSSPNASRTQVELRTTWKRPMTRIKRT</sequence>
<proteinExistence type="predicted"/>
<dbReference type="Pfam" id="PF02362">
    <property type="entry name" value="B3"/>
    <property type="match status" value="2"/>
</dbReference>
<keyword evidence="4" id="KW-0539">Nucleus</keyword>
<evidence type="ECO:0000256" key="5">
    <source>
        <dbReference type="SAM" id="MobiDB-lite"/>
    </source>
</evidence>
<evidence type="ECO:0000259" key="6">
    <source>
        <dbReference type="PROSITE" id="PS50863"/>
    </source>
</evidence>
<feature type="compositionally biased region" description="Basic and acidic residues" evidence="5">
    <location>
        <begin position="579"/>
        <end position="592"/>
    </location>
</feature>
<accession>A0A8T0IS00</accession>
<feature type="region of interest" description="Disordered" evidence="5">
    <location>
        <begin position="251"/>
        <end position="371"/>
    </location>
</feature>
<dbReference type="PANTHER" id="PTHR31391">
    <property type="entry name" value="B3 DOMAIN-CONTAINING PROTEIN OS11G0197600-RELATED"/>
    <property type="match status" value="1"/>
</dbReference>
<dbReference type="AlphaFoldDB" id="A0A8T0IS00"/>
<keyword evidence="2" id="KW-0238">DNA-binding</keyword>
<reference evidence="7" key="1">
    <citation type="submission" date="2020-06" db="EMBL/GenBank/DDBJ databases">
        <title>WGS assembly of Ceratodon purpureus strain R40.</title>
        <authorList>
            <person name="Carey S.B."/>
            <person name="Jenkins J."/>
            <person name="Shu S."/>
            <person name="Lovell J.T."/>
            <person name="Sreedasyam A."/>
            <person name="Maumus F."/>
            <person name="Tiley G.P."/>
            <person name="Fernandez-Pozo N."/>
            <person name="Barry K."/>
            <person name="Chen C."/>
            <person name="Wang M."/>
            <person name="Lipzen A."/>
            <person name="Daum C."/>
            <person name="Saski C.A."/>
            <person name="Payton A.C."/>
            <person name="Mcbreen J.C."/>
            <person name="Conrad R.E."/>
            <person name="Kollar L.M."/>
            <person name="Olsson S."/>
            <person name="Huttunen S."/>
            <person name="Landis J.B."/>
            <person name="Wickett N.J."/>
            <person name="Johnson M.G."/>
            <person name="Rensing S.A."/>
            <person name="Grimwood J."/>
            <person name="Schmutz J."/>
            <person name="Mcdaniel S.F."/>
        </authorList>
    </citation>
    <scope>NUCLEOTIDE SEQUENCE</scope>
    <source>
        <strain evidence="7">R40</strain>
    </source>
</reference>
<dbReference type="PROSITE" id="PS50863">
    <property type="entry name" value="B3"/>
    <property type="match status" value="2"/>
</dbReference>
<feature type="domain" description="TF-B3" evidence="6">
    <location>
        <begin position="426"/>
        <end position="520"/>
    </location>
</feature>
<dbReference type="SUPFAM" id="SSF101936">
    <property type="entry name" value="DNA-binding pseudobarrel domain"/>
    <property type="match status" value="2"/>
</dbReference>
<feature type="region of interest" description="Disordered" evidence="5">
    <location>
        <begin position="557"/>
        <end position="620"/>
    </location>
</feature>
<evidence type="ECO:0000256" key="2">
    <source>
        <dbReference type="ARBA" id="ARBA00023125"/>
    </source>
</evidence>
<evidence type="ECO:0000256" key="3">
    <source>
        <dbReference type="ARBA" id="ARBA00023163"/>
    </source>
</evidence>
<dbReference type="GO" id="GO:0003677">
    <property type="term" value="F:DNA binding"/>
    <property type="evidence" value="ECO:0007669"/>
    <property type="project" value="UniProtKB-KW"/>
</dbReference>
<dbReference type="SMART" id="SM01019">
    <property type="entry name" value="B3"/>
    <property type="match status" value="2"/>
</dbReference>
<dbReference type="InterPro" id="IPR015300">
    <property type="entry name" value="DNA-bd_pseudobarrel_sf"/>
</dbReference>
<protein>
    <recommendedName>
        <fullName evidence="6">TF-B3 domain-containing protein</fullName>
    </recommendedName>
</protein>
<keyword evidence="8" id="KW-1185">Reference proteome</keyword>
<keyword evidence="1" id="KW-0805">Transcription regulation</keyword>
<keyword evidence="3" id="KW-0804">Transcription</keyword>
<feature type="compositionally biased region" description="Acidic residues" evidence="5">
    <location>
        <begin position="306"/>
        <end position="322"/>
    </location>
</feature>
<comment type="caution">
    <text evidence="7">The sequence shown here is derived from an EMBL/GenBank/DDBJ whole genome shotgun (WGS) entry which is preliminary data.</text>
</comment>
<dbReference type="Proteomes" id="UP000822688">
    <property type="component" value="Chromosome 2"/>
</dbReference>
<organism evidence="7 8">
    <name type="scientific">Ceratodon purpureus</name>
    <name type="common">Fire moss</name>
    <name type="synonym">Dicranum purpureum</name>
    <dbReference type="NCBI Taxonomy" id="3225"/>
    <lineage>
        <taxon>Eukaryota</taxon>
        <taxon>Viridiplantae</taxon>
        <taxon>Streptophyta</taxon>
        <taxon>Embryophyta</taxon>
        <taxon>Bryophyta</taxon>
        <taxon>Bryophytina</taxon>
        <taxon>Bryopsida</taxon>
        <taxon>Dicranidae</taxon>
        <taxon>Pseudoditrichales</taxon>
        <taxon>Ditrichaceae</taxon>
        <taxon>Ceratodon</taxon>
    </lineage>
</organism>
<feature type="compositionally biased region" description="Polar residues" evidence="5">
    <location>
        <begin position="596"/>
        <end position="606"/>
    </location>
</feature>
<evidence type="ECO:0000256" key="4">
    <source>
        <dbReference type="ARBA" id="ARBA00023242"/>
    </source>
</evidence>